<reference evidence="9" key="3">
    <citation type="submission" date="2025-08" db="UniProtKB">
        <authorList>
            <consortium name="Ensembl"/>
        </authorList>
    </citation>
    <scope>IDENTIFICATION</scope>
</reference>
<organism evidence="9 10">
    <name type="scientific">Esox lucius</name>
    <name type="common">Northern pike</name>
    <dbReference type="NCBI Taxonomy" id="8010"/>
    <lineage>
        <taxon>Eukaryota</taxon>
        <taxon>Metazoa</taxon>
        <taxon>Chordata</taxon>
        <taxon>Craniata</taxon>
        <taxon>Vertebrata</taxon>
        <taxon>Euteleostomi</taxon>
        <taxon>Actinopterygii</taxon>
        <taxon>Neopterygii</taxon>
        <taxon>Teleostei</taxon>
        <taxon>Protacanthopterygii</taxon>
        <taxon>Esociformes</taxon>
        <taxon>Esocidae</taxon>
        <taxon>Esox</taxon>
    </lineage>
</organism>
<dbReference type="Pfam" id="PF00003">
    <property type="entry name" value="7tm_3"/>
    <property type="match status" value="1"/>
</dbReference>
<evidence type="ECO:0000256" key="2">
    <source>
        <dbReference type="ARBA" id="ARBA00007242"/>
    </source>
</evidence>
<name>A0A3P8XWK8_ESOLU</name>
<dbReference type="OMA" id="GRRPNWD"/>
<dbReference type="KEGG" id="els:105013456"/>
<feature type="transmembrane region" description="Helical" evidence="7">
    <location>
        <begin position="299"/>
        <end position="323"/>
    </location>
</feature>
<reference evidence="10" key="1">
    <citation type="journal article" date="2014" name="PLoS ONE">
        <title>The genome and linkage map of the northern pike (Esox lucius): conserved synteny revealed between the salmonid sister group and the Neoteleostei.</title>
        <authorList>
            <person name="Rondeau E.B."/>
            <person name="Minkley D.R."/>
            <person name="Leong J.S."/>
            <person name="Messmer A.M."/>
            <person name="Jantzen J.R."/>
            <person name="von Schalburg K.R."/>
            <person name="Lemon C."/>
            <person name="Bird N.H."/>
            <person name="Koop B.F."/>
        </authorList>
    </citation>
    <scope>NUCLEOTIDE SEQUENCE</scope>
</reference>
<evidence type="ECO:0000259" key="8">
    <source>
        <dbReference type="Pfam" id="PF00003"/>
    </source>
</evidence>
<evidence type="ECO:0000256" key="6">
    <source>
        <dbReference type="SAM" id="MobiDB-lite"/>
    </source>
</evidence>
<dbReference type="GO" id="GO:0043235">
    <property type="term" value="C:receptor complex"/>
    <property type="evidence" value="ECO:0007669"/>
    <property type="project" value="TreeGrafter"/>
</dbReference>
<dbReference type="AlphaFoldDB" id="A0A3P8XWK8"/>
<evidence type="ECO:0000313" key="9">
    <source>
        <dbReference type="Ensembl" id="ENSELUP00000008831.2"/>
    </source>
</evidence>
<evidence type="ECO:0000256" key="5">
    <source>
        <dbReference type="ARBA" id="ARBA00023136"/>
    </source>
</evidence>
<dbReference type="InterPro" id="IPR051753">
    <property type="entry name" value="RA-inducible_GPCR3"/>
</dbReference>
<dbReference type="GO" id="GO:0004930">
    <property type="term" value="F:G protein-coupled receptor activity"/>
    <property type="evidence" value="ECO:0007669"/>
    <property type="project" value="InterPro"/>
</dbReference>
<protein>
    <recommendedName>
        <fullName evidence="8">G-protein coupled receptors family 3 profile domain-containing protein</fullName>
    </recommendedName>
</protein>
<comment type="subcellular location">
    <subcellularLocation>
        <location evidence="1">Membrane</location>
        <topology evidence="1">Multi-pass membrane protein</topology>
    </subcellularLocation>
</comment>
<dbReference type="GeneTree" id="ENSGT00950000182961"/>
<dbReference type="Proteomes" id="UP000265140">
    <property type="component" value="Chromosome 11"/>
</dbReference>
<comment type="similarity">
    <text evidence="2">Belongs to the G-protein coupled receptor 3 family.</text>
</comment>
<evidence type="ECO:0000256" key="1">
    <source>
        <dbReference type="ARBA" id="ARBA00004141"/>
    </source>
</evidence>
<evidence type="ECO:0000256" key="4">
    <source>
        <dbReference type="ARBA" id="ARBA00022989"/>
    </source>
</evidence>
<evidence type="ECO:0000256" key="3">
    <source>
        <dbReference type="ARBA" id="ARBA00022692"/>
    </source>
</evidence>
<dbReference type="OrthoDB" id="8701926at2759"/>
<feature type="transmembrane region" description="Helical" evidence="7">
    <location>
        <begin position="114"/>
        <end position="141"/>
    </location>
</feature>
<evidence type="ECO:0000313" key="10">
    <source>
        <dbReference type="Proteomes" id="UP000265140"/>
    </source>
</evidence>
<dbReference type="STRING" id="8010.ENSELUP00000008831"/>
<reference evidence="9" key="4">
    <citation type="submission" date="2025-09" db="UniProtKB">
        <authorList>
            <consortium name="Ensembl"/>
        </authorList>
    </citation>
    <scope>IDENTIFICATION</scope>
</reference>
<feature type="transmembrane region" description="Helical" evidence="7">
    <location>
        <begin position="227"/>
        <end position="249"/>
    </location>
</feature>
<feature type="transmembrane region" description="Helical" evidence="7">
    <location>
        <begin position="162"/>
        <end position="181"/>
    </location>
</feature>
<feature type="transmembrane region" description="Helical" evidence="7">
    <location>
        <begin position="193"/>
        <end position="220"/>
    </location>
</feature>
<feature type="domain" description="G-protein coupled receptors family 3 profile" evidence="8">
    <location>
        <begin position="112"/>
        <end position="356"/>
    </location>
</feature>
<keyword evidence="4 7" id="KW-1133">Transmembrane helix</keyword>
<dbReference type="Bgee" id="ENSELUG00000009415">
    <property type="expression patterns" value="Expressed in nose and 5 other cell types or tissues"/>
</dbReference>
<keyword evidence="3 7" id="KW-0812">Transmembrane</keyword>
<sequence length="462" mass="49844">MPSEKKTQAEGRNMWTKQNTRKVFPFQIHKSLFLLLLCPSTVMASNTTSFTALTNSTAAPFNGTDKTAVNNTLSPYNSSTVQRNSSSTSPVQDAVPGCAVDLDPRYSYLCDRRAAWGIVVESLATLGFLVCVGLLVGLLFWNLWACVSSRSCRGVGGGSASVALFLIATAGIFALTFAFIVRLTPQTCPTRLFLFGVLFSLAFSCLLVRGLVLLGWAVVWGLGEAGLALALFTVQVVIATEWLIIVLLRDGQPCQYSQGEFVMLLIYVLVLLATGLVMSLCCLCHSCNTYSYGGNRQEGLLHAGLLGLTLTLSAAIWVVWIALLTRGNLQIGRRPQWDDPVLSIALVANGWVLLLGHGLAQVALLCSGEASSKDGPLDFGGWISPDGNIPSLVGPKEGRDNGSFENDGVDKGGRRLPALRSPYESGFSMTEIDPEKDYSIPRPQTTNISEPYPEYYGHSLPD</sequence>
<reference evidence="9" key="2">
    <citation type="submission" date="2020-02" db="EMBL/GenBank/DDBJ databases">
        <title>Esox lucius (northern pike) genome, fEsoLuc1, primary haplotype.</title>
        <authorList>
            <person name="Myers G."/>
            <person name="Karagic N."/>
            <person name="Meyer A."/>
            <person name="Pippel M."/>
            <person name="Reichard M."/>
            <person name="Winkler S."/>
            <person name="Tracey A."/>
            <person name="Sims Y."/>
            <person name="Howe K."/>
            <person name="Rhie A."/>
            <person name="Formenti G."/>
            <person name="Durbin R."/>
            <person name="Fedrigo O."/>
            <person name="Jarvis E.D."/>
        </authorList>
    </citation>
    <scope>NUCLEOTIDE SEQUENCE [LARGE SCALE GENOMIC DNA]</scope>
</reference>
<dbReference type="GO" id="GO:0070062">
    <property type="term" value="C:extracellular exosome"/>
    <property type="evidence" value="ECO:0007669"/>
    <property type="project" value="TreeGrafter"/>
</dbReference>
<keyword evidence="10" id="KW-1185">Reference proteome</keyword>
<proteinExistence type="inferred from homology"/>
<evidence type="ECO:0000256" key="7">
    <source>
        <dbReference type="SAM" id="Phobius"/>
    </source>
</evidence>
<dbReference type="GeneID" id="105013456"/>
<keyword evidence="5 7" id="KW-0472">Membrane</keyword>
<dbReference type="Ensembl" id="ENSELUT00000004912.3">
    <property type="protein sequence ID" value="ENSELUP00000008831.2"/>
    <property type="gene ID" value="ENSELUG00000009415.3"/>
</dbReference>
<dbReference type="PANTHER" id="PTHR14511">
    <property type="entry name" value="G PROTEIN COUPLED RECEPTOR, CLASS C, GROUP 5"/>
    <property type="match status" value="1"/>
</dbReference>
<dbReference type="InParanoid" id="A0A3P8XWK8"/>
<dbReference type="GO" id="GO:0030295">
    <property type="term" value="F:protein kinase activator activity"/>
    <property type="evidence" value="ECO:0007669"/>
    <property type="project" value="TreeGrafter"/>
</dbReference>
<accession>A0A3P8XWK8</accession>
<dbReference type="InterPro" id="IPR017978">
    <property type="entry name" value="GPCR_3_C"/>
</dbReference>
<feature type="region of interest" description="Disordered" evidence="6">
    <location>
        <begin position="394"/>
        <end position="462"/>
    </location>
</feature>
<dbReference type="RefSeq" id="XP_010873304.2">
    <property type="nucleotide sequence ID" value="XM_010875002.4"/>
</dbReference>
<dbReference type="GO" id="GO:0005886">
    <property type="term" value="C:plasma membrane"/>
    <property type="evidence" value="ECO:0007669"/>
    <property type="project" value="TreeGrafter"/>
</dbReference>
<dbReference type="PANTHER" id="PTHR14511:SF7">
    <property type="entry name" value="RETINOIC ACID-INDUCED PROTEIN 3"/>
    <property type="match status" value="1"/>
</dbReference>
<feature type="transmembrane region" description="Helical" evidence="7">
    <location>
        <begin position="261"/>
        <end position="287"/>
    </location>
</feature>
<feature type="compositionally biased region" description="Basic and acidic residues" evidence="6">
    <location>
        <begin position="396"/>
        <end position="413"/>
    </location>
</feature>